<dbReference type="InterPro" id="IPR036431">
    <property type="entry name" value="ARID_dom_sf"/>
</dbReference>
<dbReference type="Proteomes" id="UP000027195">
    <property type="component" value="Unassembled WGS sequence"/>
</dbReference>
<protein>
    <submittedName>
        <fullName evidence="1">Uncharacterized protein</fullName>
    </submittedName>
</protein>
<accession>A0A067MT36</accession>
<evidence type="ECO:0000313" key="1">
    <source>
        <dbReference type="EMBL" id="KDQ15032.1"/>
    </source>
</evidence>
<proteinExistence type="predicted"/>
<gene>
    <name evidence="1" type="ORF">BOTBODRAFT_174219</name>
</gene>
<keyword evidence="2" id="KW-1185">Reference proteome</keyword>
<dbReference type="SUPFAM" id="SSF46774">
    <property type="entry name" value="ARID-like"/>
    <property type="match status" value="1"/>
</dbReference>
<reference evidence="2" key="1">
    <citation type="journal article" date="2014" name="Proc. Natl. Acad. Sci. U.S.A.">
        <title>Extensive sampling of basidiomycete genomes demonstrates inadequacy of the white-rot/brown-rot paradigm for wood decay fungi.</title>
        <authorList>
            <person name="Riley R."/>
            <person name="Salamov A.A."/>
            <person name="Brown D.W."/>
            <person name="Nagy L.G."/>
            <person name="Floudas D."/>
            <person name="Held B.W."/>
            <person name="Levasseur A."/>
            <person name="Lombard V."/>
            <person name="Morin E."/>
            <person name="Otillar R."/>
            <person name="Lindquist E.A."/>
            <person name="Sun H."/>
            <person name="LaButti K.M."/>
            <person name="Schmutz J."/>
            <person name="Jabbour D."/>
            <person name="Luo H."/>
            <person name="Baker S.E."/>
            <person name="Pisabarro A.G."/>
            <person name="Walton J.D."/>
            <person name="Blanchette R.A."/>
            <person name="Henrissat B."/>
            <person name="Martin F."/>
            <person name="Cullen D."/>
            <person name="Hibbett D.S."/>
            <person name="Grigoriev I.V."/>
        </authorList>
    </citation>
    <scope>NUCLEOTIDE SEQUENCE [LARGE SCALE GENOMIC DNA]</scope>
    <source>
        <strain evidence="2">FD-172 SS1</strain>
    </source>
</reference>
<evidence type="ECO:0000313" key="2">
    <source>
        <dbReference type="Proteomes" id="UP000027195"/>
    </source>
</evidence>
<dbReference type="GO" id="GO:0003677">
    <property type="term" value="F:DNA binding"/>
    <property type="evidence" value="ECO:0007669"/>
    <property type="project" value="InterPro"/>
</dbReference>
<dbReference type="HOGENOM" id="CLU_2867361_0_0_1"/>
<dbReference type="InParanoid" id="A0A067MT36"/>
<dbReference type="EMBL" id="KL198034">
    <property type="protein sequence ID" value="KDQ15032.1"/>
    <property type="molecule type" value="Genomic_DNA"/>
</dbReference>
<name>A0A067MT36_BOTB1</name>
<dbReference type="AlphaFoldDB" id="A0A067MT36"/>
<dbReference type="OrthoDB" id="1938591at2759"/>
<sequence>MLGLPRASDEMQLLIQPMLRSYFAKQYILNIPQIGNNQVDLFKLFVKAFKFEGREKVLDWGIAR</sequence>
<organism evidence="1 2">
    <name type="scientific">Botryobasidium botryosum (strain FD-172 SS1)</name>
    <dbReference type="NCBI Taxonomy" id="930990"/>
    <lineage>
        <taxon>Eukaryota</taxon>
        <taxon>Fungi</taxon>
        <taxon>Dikarya</taxon>
        <taxon>Basidiomycota</taxon>
        <taxon>Agaricomycotina</taxon>
        <taxon>Agaricomycetes</taxon>
        <taxon>Cantharellales</taxon>
        <taxon>Botryobasidiaceae</taxon>
        <taxon>Botryobasidium</taxon>
    </lineage>
</organism>